<dbReference type="Gene3D" id="1.25.40.10">
    <property type="entry name" value="Tetratricopeptide repeat domain"/>
    <property type="match status" value="1"/>
</dbReference>
<dbReference type="InterPro" id="IPR004027">
    <property type="entry name" value="SEC_C_motif"/>
</dbReference>
<dbReference type="SUPFAM" id="SSF48452">
    <property type="entry name" value="TPR-like"/>
    <property type="match status" value="1"/>
</dbReference>
<dbReference type="AlphaFoldDB" id="A0A238X568"/>
<dbReference type="Gene3D" id="3.10.450.50">
    <property type="match status" value="1"/>
</dbReference>
<accession>A0A238X568</accession>
<protein>
    <submittedName>
        <fullName evidence="2">SEC-C motif-containing protein</fullName>
    </submittedName>
</protein>
<feature type="compositionally biased region" description="Low complexity" evidence="1">
    <location>
        <begin position="187"/>
        <end position="202"/>
    </location>
</feature>
<dbReference type="InterPro" id="IPR011990">
    <property type="entry name" value="TPR-like_helical_dom_sf"/>
</dbReference>
<dbReference type="Proteomes" id="UP000198403">
    <property type="component" value="Unassembled WGS sequence"/>
</dbReference>
<reference evidence="2 3" key="1">
    <citation type="submission" date="2017-06" db="EMBL/GenBank/DDBJ databases">
        <authorList>
            <person name="Kim H.J."/>
            <person name="Triplett B.A."/>
        </authorList>
    </citation>
    <scope>NUCLEOTIDE SEQUENCE [LARGE SCALE GENOMIC DNA]</scope>
    <source>
        <strain evidence="2 3">DSM 44272</strain>
    </source>
</reference>
<evidence type="ECO:0000313" key="2">
    <source>
        <dbReference type="EMBL" id="SNR54057.1"/>
    </source>
</evidence>
<dbReference type="RefSeq" id="WP_141137474.1">
    <property type="nucleotide sequence ID" value="NZ_FZNO01000011.1"/>
</dbReference>
<proteinExistence type="predicted"/>
<dbReference type="EMBL" id="FZNO01000011">
    <property type="protein sequence ID" value="SNR54057.1"/>
    <property type="molecule type" value="Genomic_DNA"/>
</dbReference>
<name>A0A238X568_9ACTN</name>
<organism evidence="2 3">
    <name type="scientific">Blastococcus mobilis</name>
    <dbReference type="NCBI Taxonomy" id="1938746"/>
    <lineage>
        <taxon>Bacteria</taxon>
        <taxon>Bacillati</taxon>
        <taxon>Actinomycetota</taxon>
        <taxon>Actinomycetes</taxon>
        <taxon>Geodermatophilales</taxon>
        <taxon>Geodermatophilaceae</taxon>
        <taxon>Blastococcus</taxon>
    </lineage>
</organism>
<evidence type="ECO:0000256" key="1">
    <source>
        <dbReference type="SAM" id="MobiDB-lite"/>
    </source>
</evidence>
<dbReference type="OrthoDB" id="3343588at2"/>
<dbReference type="Pfam" id="PF02810">
    <property type="entry name" value="SEC-C"/>
    <property type="match status" value="1"/>
</dbReference>
<dbReference type="SUPFAM" id="SSF103642">
    <property type="entry name" value="Sec-C motif"/>
    <property type="match status" value="1"/>
</dbReference>
<feature type="region of interest" description="Disordered" evidence="1">
    <location>
        <begin position="179"/>
        <end position="210"/>
    </location>
</feature>
<evidence type="ECO:0000313" key="3">
    <source>
        <dbReference type="Proteomes" id="UP000198403"/>
    </source>
</evidence>
<sequence length="345" mass="38286">MHVDELDRVDREVREAAAGPPEAYARVLERALAACDADPAAAEYLDVLELHDELADAYDRLGRVEDALRHADVLVEQGYRCEPDPRCRRAEILTRHGQLQEAAAIWDEVARDTPEDVWLYNNAGLEYAAIGEHELALGWLTKGLELAVRTGDPERLVGQLRQLRAESLAVLGLEPDRLQSVGPRPVARTSARRPGPARAPAGGTRGHAGQPPVAWAWLPADEYADLERRWPDIAHGPAARDDDGGVVEHATYCRRMEGRLRQAREAGMTAVRIAPLRWAEYLAWRDANRDEDGDPAQLRARYAADLCRDPTRVIAWPPARNERCWCGSGRKYKKCCAAPGPAAAR</sequence>
<keyword evidence="3" id="KW-1185">Reference proteome</keyword>
<gene>
    <name evidence="2" type="ORF">SAMN06272737_111153</name>
</gene>